<dbReference type="Proteomes" id="UP000554482">
    <property type="component" value="Unassembled WGS sequence"/>
</dbReference>
<protein>
    <submittedName>
        <fullName evidence="1">Uncharacterized protein</fullName>
    </submittedName>
</protein>
<dbReference type="EMBL" id="JABWDY010028645">
    <property type="protein sequence ID" value="KAF5186954.1"/>
    <property type="molecule type" value="Genomic_DNA"/>
</dbReference>
<evidence type="ECO:0000313" key="2">
    <source>
        <dbReference type="Proteomes" id="UP000554482"/>
    </source>
</evidence>
<gene>
    <name evidence="1" type="ORF">FRX31_023459</name>
</gene>
<comment type="caution">
    <text evidence="1">The sequence shown here is derived from an EMBL/GenBank/DDBJ whole genome shotgun (WGS) entry which is preliminary data.</text>
</comment>
<keyword evidence="2" id="KW-1185">Reference proteome</keyword>
<proteinExistence type="predicted"/>
<organism evidence="1 2">
    <name type="scientific">Thalictrum thalictroides</name>
    <name type="common">Rue-anemone</name>
    <name type="synonym">Anemone thalictroides</name>
    <dbReference type="NCBI Taxonomy" id="46969"/>
    <lineage>
        <taxon>Eukaryota</taxon>
        <taxon>Viridiplantae</taxon>
        <taxon>Streptophyta</taxon>
        <taxon>Embryophyta</taxon>
        <taxon>Tracheophyta</taxon>
        <taxon>Spermatophyta</taxon>
        <taxon>Magnoliopsida</taxon>
        <taxon>Ranunculales</taxon>
        <taxon>Ranunculaceae</taxon>
        <taxon>Thalictroideae</taxon>
        <taxon>Thalictrum</taxon>
    </lineage>
</organism>
<sequence>MLANPTVLEDLYDEKCEHNDRVLLFLSLTEYLQNEITEAENMFEVAPLVRLGCMSLSISKQCYETEIITRRIIRGFEQTEYLGCEITQETRRTPVSNILACTLGAFASFMINNSGSMDPDNIFRKSQCDGEWTAVPISYMFLKRSAAVPYIASFLTSEFYNGKVNHVYRGYYSNAEKTSKTEAVIRTIPAANSVYLGGPKNIILVLVDDSNSSYRSNVEILSSTFPFILVQL</sequence>
<feature type="non-terminal residue" evidence="1">
    <location>
        <position position="232"/>
    </location>
</feature>
<dbReference type="AlphaFoldDB" id="A0A7J6VPC8"/>
<accession>A0A7J6VPC8</accession>
<dbReference type="OrthoDB" id="6783237at2759"/>
<evidence type="ECO:0000313" key="1">
    <source>
        <dbReference type="EMBL" id="KAF5186954.1"/>
    </source>
</evidence>
<name>A0A7J6VPC8_THATH</name>
<reference evidence="1 2" key="1">
    <citation type="submission" date="2020-06" db="EMBL/GenBank/DDBJ databases">
        <title>Transcriptomic and genomic resources for Thalictrum thalictroides and T. hernandezii: Facilitating candidate gene discovery in an emerging model plant lineage.</title>
        <authorList>
            <person name="Arias T."/>
            <person name="Riano-Pachon D.M."/>
            <person name="Di Stilio V.S."/>
        </authorList>
    </citation>
    <scope>NUCLEOTIDE SEQUENCE [LARGE SCALE GENOMIC DNA]</scope>
    <source>
        <strain evidence="2">cv. WT478/WT964</strain>
        <tissue evidence="1">Leaves</tissue>
    </source>
</reference>